<keyword evidence="4" id="KW-0238">DNA-binding</keyword>
<dbReference type="SUPFAM" id="SSF88659">
    <property type="entry name" value="Sigma3 and sigma4 domains of RNA polymerase sigma factors"/>
    <property type="match status" value="2"/>
</dbReference>
<reference evidence="10" key="1">
    <citation type="journal article" date="2023" name="GigaByte">
        <title>Genome assembly of the bearded iris, Iris pallida Lam.</title>
        <authorList>
            <person name="Bruccoleri R.E."/>
            <person name="Oakeley E.J."/>
            <person name="Faust A.M.E."/>
            <person name="Altorfer M."/>
            <person name="Dessus-Babus S."/>
            <person name="Burckhardt D."/>
            <person name="Oertli M."/>
            <person name="Naumann U."/>
            <person name="Petersen F."/>
            <person name="Wong J."/>
        </authorList>
    </citation>
    <scope>NUCLEOTIDE SEQUENCE</scope>
    <source>
        <strain evidence="10">GSM-AAB239-AS_SAM_17_03QT</strain>
    </source>
</reference>
<dbReference type="InterPro" id="IPR050239">
    <property type="entry name" value="Sigma-70_RNA_pol_init_factors"/>
</dbReference>
<comment type="similarity">
    <text evidence="1">Belongs to the sigma-70 factor family.</text>
</comment>
<dbReference type="PANTHER" id="PTHR30603">
    <property type="entry name" value="RNA POLYMERASE SIGMA FACTOR RPO"/>
    <property type="match status" value="1"/>
</dbReference>
<dbReference type="InterPro" id="IPR014284">
    <property type="entry name" value="RNA_pol_sigma-70_dom"/>
</dbReference>
<feature type="region of interest" description="Disordered" evidence="6">
    <location>
        <begin position="134"/>
        <end position="154"/>
    </location>
</feature>
<reference evidence="10" key="2">
    <citation type="submission" date="2023-04" db="EMBL/GenBank/DDBJ databases">
        <authorList>
            <person name="Bruccoleri R.E."/>
            <person name="Oakeley E.J."/>
            <person name="Faust A.-M."/>
            <person name="Dessus-Babus S."/>
            <person name="Altorfer M."/>
            <person name="Burckhardt D."/>
            <person name="Oertli M."/>
            <person name="Naumann U."/>
            <person name="Petersen F."/>
            <person name="Wong J."/>
        </authorList>
    </citation>
    <scope>NUCLEOTIDE SEQUENCE</scope>
    <source>
        <strain evidence="10">GSM-AAB239-AS_SAM_17_03QT</strain>
        <tissue evidence="10">Leaf</tissue>
    </source>
</reference>
<dbReference type="PANTHER" id="PTHR30603:SF4">
    <property type="entry name" value="RNA POLYMERASE SIGMA FACTOR SIGE, CHLOROPLASTIC_MITOCHONDRIAL"/>
    <property type="match status" value="1"/>
</dbReference>
<dbReference type="Pfam" id="PF04539">
    <property type="entry name" value="Sigma70_r3"/>
    <property type="match status" value="2"/>
</dbReference>
<evidence type="ECO:0000256" key="1">
    <source>
        <dbReference type="ARBA" id="ARBA00007788"/>
    </source>
</evidence>
<dbReference type="InterPro" id="IPR007627">
    <property type="entry name" value="RNA_pol_sigma70_r2"/>
</dbReference>
<keyword evidence="2" id="KW-0805">Transcription regulation</keyword>
<organism evidence="10 11">
    <name type="scientific">Iris pallida</name>
    <name type="common">Sweet iris</name>
    <dbReference type="NCBI Taxonomy" id="29817"/>
    <lineage>
        <taxon>Eukaryota</taxon>
        <taxon>Viridiplantae</taxon>
        <taxon>Streptophyta</taxon>
        <taxon>Embryophyta</taxon>
        <taxon>Tracheophyta</taxon>
        <taxon>Spermatophyta</taxon>
        <taxon>Magnoliopsida</taxon>
        <taxon>Liliopsida</taxon>
        <taxon>Asparagales</taxon>
        <taxon>Iridaceae</taxon>
        <taxon>Iridoideae</taxon>
        <taxon>Irideae</taxon>
        <taxon>Iris</taxon>
    </lineage>
</organism>
<keyword evidence="11" id="KW-1185">Reference proteome</keyword>
<dbReference type="Pfam" id="PF04545">
    <property type="entry name" value="Sigma70_r4"/>
    <property type="match status" value="1"/>
</dbReference>
<dbReference type="InterPro" id="IPR007624">
    <property type="entry name" value="RNA_pol_sigma70_r3"/>
</dbReference>
<feature type="domain" description="RNA polymerase sigma-70 region 2" evidence="8">
    <location>
        <begin position="248"/>
        <end position="317"/>
    </location>
</feature>
<gene>
    <name evidence="10" type="ORF">M6B38_377010</name>
</gene>
<dbReference type="Proteomes" id="UP001140949">
    <property type="component" value="Unassembled WGS sequence"/>
</dbReference>
<evidence type="ECO:0000256" key="3">
    <source>
        <dbReference type="ARBA" id="ARBA00023082"/>
    </source>
</evidence>
<dbReference type="Gene3D" id="1.10.10.10">
    <property type="entry name" value="Winged helix-like DNA-binding domain superfamily/Winged helix DNA-binding domain"/>
    <property type="match status" value="3"/>
</dbReference>
<dbReference type="InterPro" id="IPR000943">
    <property type="entry name" value="RNA_pol_sigma70"/>
</dbReference>
<proteinExistence type="inferred from homology"/>
<feature type="region of interest" description="Disordered" evidence="6">
    <location>
        <begin position="56"/>
        <end position="84"/>
    </location>
</feature>
<dbReference type="InterPro" id="IPR013324">
    <property type="entry name" value="RNA_pol_sigma_r3/r4-like"/>
</dbReference>
<dbReference type="InterPro" id="IPR007630">
    <property type="entry name" value="RNA_pol_sigma70_r4"/>
</dbReference>
<evidence type="ECO:0000313" key="10">
    <source>
        <dbReference type="EMBL" id="KAJ6825836.1"/>
    </source>
</evidence>
<dbReference type="InterPro" id="IPR036388">
    <property type="entry name" value="WH-like_DNA-bd_sf"/>
</dbReference>
<name>A0AAX6GAR6_IRIPA</name>
<dbReference type="Pfam" id="PF04542">
    <property type="entry name" value="Sigma70_r2"/>
    <property type="match status" value="1"/>
</dbReference>
<feature type="domain" description="RNA polymerase sigma-70 region 3" evidence="7">
    <location>
        <begin position="332"/>
        <end position="396"/>
    </location>
</feature>
<evidence type="ECO:0000256" key="6">
    <source>
        <dbReference type="SAM" id="MobiDB-lite"/>
    </source>
</evidence>
<dbReference type="GO" id="GO:0003677">
    <property type="term" value="F:DNA binding"/>
    <property type="evidence" value="ECO:0007669"/>
    <property type="project" value="UniProtKB-KW"/>
</dbReference>
<feature type="region of interest" description="Disordered" evidence="6">
    <location>
        <begin position="1"/>
        <end position="29"/>
    </location>
</feature>
<feature type="compositionally biased region" description="Gly residues" evidence="6">
    <location>
        <begin position="137"/>
        <end position="149"/>
    </location>
</feature>
<sequence length="480" mass="53520">MGVIAVPSSASRTAPVGPDGRRSRHAGRPLTAVVSFKIDRAAGRCSTSAAVRMSATLPVSDQPKKKAVPATKKTHKKKTKKQEVPEHDLDYNEMAAVLENIYKLSPDADAEDLVVVRGRKRKGRRLSLEERVAMKRSGGGGGGGGGGGSRGEEDGVDVERLVRDYSPSIDVVSLDWRRMKIPPVLGSSEQLQLFKLMQPMKAILKVKENLQMDLTREPTDGELADAVNMSVSQVRRHIEVGQAARNKLIKHNLRLVLFVINKYYQEFASGEKFHDLCQAGAKGLITAIDRFEPKRGFRLSTYGLFWIRQSITRSMTSSSLTRISFGIESVRQEVQKAKLELMFELKRLPTEEEIIARVGISPERYYDVMKASKSISSLNARHAVTQEELINGITDIDGGGDKSRQPTLLRLALDDVLDSLKPKESLVIRQRYGLDGKGERTLGEIAGNLNISREMVRKHELKALMKLKHPARLDYIRRYL</sequence>
<protein>
    <submittedName>
        <fullName evidence="10">RNA polymerase sigma factor sigE, chloroplastic/mitochondrial-like</fullName>
    </submittedName>
</protein>
<dbReference type="NCBIfam" id="TIGR02937">
    <property type="entry name" value="sigma70-ECF"/>
    <property type="match status" value="1"/>
</dbReference>
<accession>A0AAX6GAR6</accession>
<keyword evidence="3" id="KW-0731">Sigma factor</keyword>
<keyword evidence="5" id="KW-0804">Transcription</keyword>
<evidence type="ECO:0000256" key="5">
    <source>
        <dbReference type="ARBA" id="ARBA00023163"/>
    </source>
</evidence>
<evidence type="ECO:0000259" key="9">
    <source>
        <dbReference type="Pfam" id="PF04545"/>
    </source>
</evidence>
<dbReference type="PRINTS" id="PR00046">
    <property type="entry name" value="SIGMA70FCT"/>
</dbReference>
<comment type="caution">
    <text evidence="10">The sequence shown here is derived from an EMBL/GenBank/DDBJ whole genome shotgun (WGS) entry which is preliminary data.</text>
</comment>
<feature type="domain" description="RNA polymerase sigma-70 region 3" evidence="7">
    <location>
        <begin position="202"/>
        <end position="242"/>
    </location>
</feature>
<evidence type="ECO:0000259" key="7">
    <source>
        <dbReference type="Pfam" id="PF04539"/>
    </source>
</evidence>
<dbReference type="AlphaFoldDB" id="A0AAX6GAR6"/>
<evidence type="ECO:0000313" key="11">
    <source>
        <dbReference type="Proteomes" id="UP001140949"/>
    </source>
</evidence>
<evidence type="ECO:0000259" key="8">
    <source>
        <dbReference type="Pfam" id="PF04542"/>
    </source>
</evidence>
<dbReference type="InterPro" id="IPR013325">
    <property type="entry name" value="RNA_pol_sigma_r2"/>
</dbReference>
<dbReference type="GO" id="GO:0006352">
    <property type="term" value="P:DNA-templated transcription initiation"/>
    <property type="evidence" value="ECO:0007669"/>
    <property type="project" value="InterPro"/>
</dbReference>
<dbReference type="Gene3D" id="1.10.1740.10">
    <property type="match status" value="1"/>
</dbReference>
<evidence type="ECO:0000256" key="4">
    <source>
        <dbReference type="ARBA" id="ARBA00023125"/>
    </source>
</evidence>
<dbReference type="EMBL" id="JANAVB010021595">
    <property type="protein sequence ID" value="KAJ6825836.1"/>
    <property type="molecule type" value="Genomic_DNA"/>
</dbReference>
<evidence type="ECO:0000256" key="2">
    <source>
        <dbReference type="ARBA" id="ARBA00023015"/>
    </source>
</evidence>
<dbReference type="SUPFAM" id="SSF88946">
    <property type="entry name" value="Sigma2 domain of RNA polymerase sigma factors"/>
    <property type="match status" value="1"/>
</dbReference>
<dbReference type="GO" id="GO:0016987">
    <property type="term" value="F:sigma factor activity"/>
    <property type="evidence" value="ECO:0007669"/>
    <property type="project" value="UniProtKB-KW"/>
</dbReference>
<feature type="domain" description="RNA polymerase sigma-70 region 4" evidence="9">
    <location>
        <begin position="416"/>
        <end position="469"/>
    </location>
</feature>